<dbReference type="RefSeq" id="WP_349639026.1">
    <property type="nucleotide sequence ID" value="NZ_CP090958.1"/>
</dbReference>
<feature type="region of interest" description="Disordered" evidence="5">
    <location>
        <begin position="1"/>
        <end position="71"/>
    </location>
</feature>
<evidence type="ECO:0000256" key="2">
    <source>
        <dbReference type="ARBA" id="ARBA00022692"/>
    </source>
</evidence>
<sequence length="551" mass="57058">MSTKKNSSGKGAGPSKDSSSKDAAENISFDDIAVDEPADETSLLVAELDKDIDDDDDAPSGDEPKTGLVSDVTPLTQGSATWLVSNRESSALGRGKLFLLSSAFLILAVIGSMVFWAIDSNKADTPTIAVVGEQDVAAIEQAYGFKVVTAKTDKAASDLVQKGDVDAAILLDQATGSPKVVALNDEPTEITDKLVQKPEVTLLQPTSASSGLTNSIAIGFALLFAVSVLALGWALARNLIEEKRHRIGEITVTAIRPNAVTRGKLFGVGLLALAQVAAVGLLALVGLSIGGQQAVLTFLTPAVAYYAGFFLLGFVIFSSLWLAVGSIVNRKPRNIWTVIVGALAVVSAFGPLLLMKQEAVFRVLSFIPFTAPTAMPMRVFNKQTEVWEPLAALGIALVVALIVAAICGSAYGRTLLRGANNKSLKRKKSSDDVVDEGDDHAADSESKDAKSKKAVSGKAATDDDADDDLETGKAADDDADASDDDAETEDADLADIDEGSAGKSGAKSSTGATSGKTSATATSSGKTSAAGASPAGKTSNKRKPGSKPRRK</sequence>
<dbReference type="EMBL" id="CP090958">
    <property type="protein sequence ID" value="WGW12227.1"/>
    <property type="molecule type" value="Genomic_DNA"/>
</dbReference>
<protein>
    <submittedName>
        <fullName evidence="8">ABC transporter permease</fullName>
    </submittedName>
</protein>
<proteinExistence type="predicted"/>
<dbReference type="InterPro" id="IPR013525">
    <property type="entry name" value="ABC2_TM"/>
</dbReference>
<feature type="region of interest" description="Disordered" evidence="5">
    <location>
        <begin position="426"/>
        <end position="551"/>
    </location>
</feature>
<dbReference type="Pfam" id="PF12698">
    <property type="entry name" value="ABC2_membrane_3"/>
    <property type="match status" value="1"/>
</dbReference>
<evidence type="ECO:0000256" key="5">
    <source>
        <dbReference type="SAM" id="MobiDB-lite"/>
    </source>
</evidence>
<reference evidence="8 9" key="1">
    <citation type="submission" date="2023-05" db="EMBL/GenBank/DDBJ databases">
        <title>Lithophilousrod everest ZFBP1038 complete genpme.</title>
        <authorList>
            <person name="Tian M."/>
        </authorList>
    </citation>
    <scope>NUCLEOTIDE SEQUENCE [LARGE SCALE GENOMIC DNA]</scope>
    <source>
        <strain evidence="8 9">ZFBP1038</strain>
    </source>
</reference>
<feature type="compositionally biased region" description="Acidic residues" evidence="5">
    <location>
        <begin position="50"/>
        <end position="60"/>
    </location>
</feature>
<feature type="transmembrane region" description="Helical" evidence="6">
    <location>
        <begin position="303"/>
        <end position="323"/>
    </location>
</feature>
<name>A0ABY8QT79_9MICO</name>
<feature type="transmembrane region" description="Helical" evidence="6">
    <location>
        <begin position="97"/>
        <end position="118"/>
    </location>
</feature>
<feature type="compositionally biased region" description="Low complexity" evidence="5">
    <location>
        <begin position="499"/>
        <end position="538"/>
    </location>
</feature>
<feature type="domain" description="ABC-2 type transporter transmembrane" evidence="7">
    <location>
        <begin position="99"/>
        <end position="405"/>
    </location>
</feature>
<accession>A0ABY8QT79</accession>
<feature type="transmembrane region" description="Helical" evidence="6">
    <location>
        <begin position="216"/>
        <end position="236"/>
    </location>
</feature>
<keyword evidence="9" id="KW-1185">Reference proteome</keyword>
<evidence type="ECO:0000259" key="7">
    <source>
        <dbReference type="Pfam" id="PF12698"/>
    </source>
</evidence>
<comment type="subcellular location">
    <subcellularLocation>
        <location evidence="1">Membrane</location>
        <topology evidence="1">Multi-pass membrane protein</topology>
    </subcellularLocation>
</comment>
<evidence type="ECO:0000256" key="6">
    <source>
        <dbReference type="SAM" id="Phobius"/>
    </source>
</evidence>
<keyword evidence="4 6" id="KW-0472">Membrane</keyword>
<gene>
    <name evidence="8" type="ORF">LWF01_00225</name>
</gene>
<keyword evidence="2 6" id="KW-0812">Transmembrane</keyword>
<evidence type="ECO:0000313" key="9">
    <source>
        <dbReference type="Proteomes" id="UP001209083"/>
    </source>
</evidence>
<keyword evidence="3 6" id="KW-1133">Transmembrane helix</keyword>
<feature type="compositionally biased region" description="Acidic residues" evidence="5">
    <location>
        <begin position="477"/>
        <end position="498"/>
    </location>
</feature>
<evidence type="ECO:0000313" key="8">
    <source>
        <dbReference type="EMBL" id="WGW12227.1"/>
    </source>
</evidence>
<evidence type="ECO:0000256" key="3">
    <source>
        <dbReference type="ARBA" id="ARBA00022989"/>
    </source>
</evidence>
<feature type="compositionally biased region" description="Basic and acidic residues" evidence="5">
    <location>
        <begin position="439"/>
        <end position="451"/>
    </location>
</feature>
<evidence type="ECO:0000256" key="4">
    <source>
        <dbReference type="ARBA" id="ARBA00023136"/>
    </source>
</evidence>
<feature type="transmembrane region" description="Helical" evidence="6">
    <location>
        <begin position="265"/>
        <end position="291"/>
    </location>
</feature>
<feature type="transmembrane region" description="Helical" evidence="6">
    <location>
        <begin position="335"/>
        <end position="354"/>
    </location>
</feature>
<dbReference type="Proteomes" id="UP001209083">
    <property type="component" value="Chromosome"/>
</dbReference>
<feature type="transmembrane region" description="Helical" evidence="6">
    <location>
        <begin position="390"/>
        <end position="416"/>
    </location>
</feature>
<organism evidence="8 9">
    <name type="scientific">Saxibacter everestensis</name>
    <dbReference type="NCBI Taxonomy" id="2909229"/>
    <lineage>
        <taxon>Bacteria</taxon>
        <taxon>Bacillati</taxon>
        <taxon>Actinomycetota</taxon>
        <taxon>Actinomycetes</taxon>
        <taxon>Micrococcales</taxon>
        <taxon>Brevibacteriaceae</taxon>
        <taxon>Saxibacter</taxon>
    </lineage>
</organism>
<feature type="compositionally biased region" description="Basic residues" evidence="5">
    <location>
        <begin position="539"/>
        <end position="551"/>
    </location>
</feature>
<evidence type="ECO:0000256" key="1">
    <source>
        <dbReference type="ARBA" id="ARBA00004141"/>
    </source>
</evidence>